<evidence type="ECO:0000313" key="2">
    <source>
        <dbReference type="EMBL" id="GAA4163296.1"/>
    </source>
</evidence>
<name>A0ABP7ZLN2_9MICO</name>
<sequence length="138" mass="14189">MPAAHPASTAARQSTSILYIALILAATGLAMLPAYRIVVFTIADQAAEYSKASVAYGPNVPADVEGGSPLFIVVSLLPMVGLFAAGIVLAIVVARRRRVTVPAAAITIVILAAAIAAIYIGVQLATGPNWPPSNLVRQ</sequence>
<gene>
    <name evidence="2" type="ORF">GCM10022286_23560</name>
</gene>
<reference evidence="2" key="1">
    <citation type="journal article" date="2014" name="Int. J. Syst. Evol. Microbiol.">
        <title>Complete genome of a new Firmicutes species belonging to the dominant human colonic microbiota ('Ruminococcus bicirculans') reveals two chromosomes and a selective capacity to utilize plant glucans.</title>
        <authorList>
            <consortium name="NISC Comparative Sequencing Program"/>
            <person name="Wegmann U."/>
            <person name="Louis P."/>
            <person name="Goesmann A."/>
            <person name="Henrissat B."/>
            <person name="Duncan S.H."/>
            <person name="Flint H.J."/>
        </authorList>
    </citation>
    <scope>NUCLEOTIDE SEQUENCE</scope>
    <source>
        <strain evidence="2">JCM 17590</strain>
    </source>
</reference>
<dbReference type="Proteomes" id="UP001415169">
    <property type="component" value="Unassembled WGS sequence"/>
</dbReference>
<organism evidence="2 3">
    <name type="scientific">Gryllotalpicola daejeonensis</name>
    <dbReference type="NCBI Taxonomy" id="993087"/>
    <lineage>
        <taxon>Bacteria</taxon>
        <taxon>Bacillati</taxon>
        <taxon>Actinomycetota</taxon>
        <taxon>Actinomycetes</taxon>
        <taxon>Micrococcales</taxon>
        <taxon>Microbacteriaceae</taxon>
        <taxon>Gryllotalpicola</taxon>
    </lineage>
</organism>
<keyword evidence="3" id="KW-1185">Reference proteome</keyword>
<keyword evidence="1" id="KW-0472">Membrane</keyword>
<evidence type="ECO:0000256" key="1">
    <source>
        <dbReference type="SAM" id="Phobius"/>
    </source>
</evidence>
<keyword evidence="1" id="KW-0812">Transmembrane</keyword>
<evidence type="ECO:0000313" key="3">
    <source>
        <dbReference type="Proteomes" id="UP001415169"/>
    </source>
</evidence>
<reference evidence="2" key="2">
    <citation type="submission" date="2023-12" db="EMBL/GenBank/DDBJ databases">
        <authorList>
            <person name="Sun Q."/>
            <person name="Inoue M."/>
        </authorList>
    </citation>
    <scope>NUCLEOTIDE SEQUENCE</scope>
    <source>
        <strain evidence="2">JCM 17590</strain>
    </source>
</reference>
<comment type="caution">
    <text evidence="2">The sequence shown here is derived from an EMBL/GenBank/DDBJ whole genome shotgun (WGS) entry which is preliminary data.</text>
</comment>
<proteinExistence type="predicted"/>
<feature type="transmembrane region" description="Helical" evidence="1">
    <location>
        <begin position="17"/>
        <end position="35"/>
    </location>
</feature>
<accession>A0ABP7ZLN2</accession>
<feature type="transmembrane region" description="Helical" evidence="1">
    <location>
        <begin position="101"/>
        <end position="122"/>
    </location>
</feature>
<protein>
    <submittedName>
        <fullName evidence="2">Uncharacterized protein</fullName>
    </submittedName>
</protein>
<feature type="transmembrane region" description="Helical" evidence="1">
    <location>
        <begin position="70"/>
        <end position="94"/>
    </location>
</feature>
<dbReference type="EMBL" id="BAABBV010000001">
    <property type="protein sequence ID" value="GAA4163296.1"/>
    <property type="molecule type" value="Genomic_DNA"/>
</dbReference>
<keyword evidence="1" id="KW-1133">Transmembrane helix</keyword>
<dbReference type="RefSeq" id="WP_344791982.1">
    <property type="nucleotide sequence ID" value="NZ_BAABBV010000001.1"/>
</dbReference>